<dbReference type="Proteomes" id="UP000182763">
    <property type="component" value="Unassembled WGS sequence"/>
</dbReference>
<dbReference type="AlphaFoldDB" id="A0A1J5GG66"/>
<keyword evidence="4 6" id="KW-1133">Transmembrane helix</keyword>
<dbReference type="RefSeq" id="WP_406607814.1">
    <property type="nucleotide sequence ID" value="NZ_PFKO01000254.1"/>
</dbReference>
<reference evidence="7 9" key="1">
    <citation type="journal article" date="2016" name="Environ. Microbiol.">
        <title>Genomic resolution of a cold subsurface aquifer community provides metabolic insights for novel microbes adapted to high CO concentrations.</title>
        <authorList>
            <person name="Probst A.J."/>
            <person name="Castelle C.J."/>
            <person name="Singh A."/>
            <person name="Brown C.T."/>
            <person name="Anantharaman K."/>
            <person name="Sharon I."/>
            <person name="Hug L.A."/>
            <person name="Burstein D."/>
            <person name="Emerson J.B."/>
            <person name="Thomas B.C."/>
            <person name="Banfield J.F."/>
        </authorList>
    </citation>
    <scope>NUCLEOTIDE SEQUENCE [LARGE SCALE GENOMIC DNA]</scope>
    <source>
        <strain evidence="7">CG2_30_33_13</strain>
    </source>
</reference>
<evidence type="ECO:0000313" key="9">
    <source>
        <dbReference type="Proteomes" id="UP000182763"/>
    </source>
</evidence>
<dbReference type="InterPro" id="IPR001851">
    <property type="entry name" value="ABC_transp_permease"/>
</dbReference>
<feature type="transmembrane region" description="Helical" evidence="6">
    <location>
        <begin position="321"/>
        <end position="343"/>
    </location>
</feature>
<dbReference type="PANTHER" id="PTHR47089:SF1">
    <property type="entry name" value="GUANOSINE ABC TRANSPORTER PERMEASE PROTEIN NUPP"/>
    <property type="match status" value="1"/>
</dbReference>
<dbReference type="CDD" id="cd06580">
    <property type="entry name" value="TM_PBP1_transp_TpRbsC_like"/>
    <property type="match status" value="1"/>
</dbReference>
<dbReference type="PANTHER" id="PTHR47089">
    <property type="entry name" value="ABC TRANSPORTER, PERMEASE PROTEIN"/>
    <property type="match status" value="1"/>
</dbReference>
<feature type="transmembrane region" description="Helical" evidence="6">
    <location>
        <begin position="87"/>
        <end position="105"/>
    </location>
</feature>
<evidence type="ECO:0000256" key="6">
    <source>
        <dbReference type="SAM" id="Phobius"/>
    </source>
</evidence>
<dbReference type="EMBL" id="MNYY01000148">
    <property type="protein sequence ID" value="OIP66878.1"/>
    <property type="molecule type" value="Genomic_DNA"/>
</dbReference>
<reference evidence="8 10" key="2">
    <citation type="submission" date="2017-09" db="EMBL/GenBank/DDBJ databases">
        <title>Depth-based differentiation of microbial function through sediment-hosted aquifers and enrichment of novel symbionts in the deep terrestrial subsurface.</title>
        <authorList>
            <person name="Probst A.J."/>
            <person name="Ladd B."/>
            <person name="Jarett J.K."/>
            <person name="Geller-Mcgrath D.E."/>
            <person name="Sieber C.M."/>
            <person name="Emerson J.B."/>
            <person name="Anantharaman K."/>
            <person name="Thomas B.C."/>
            <person name="Malmstrom R."/>
            <person name="Stieglmeier M."/>
            <person name="Klingl A."/>
            <person name="Woyke T."/>
            <person name="Ryan C.M."/>
            <person name="Banfield J.F."/>
        </authorList>
    </citation>
    <scope>NUCLEOTIDE SEQUENCE [LARGE SCALE GENOMIC DNA]</scope>
    <source>
        <strain evidence="8">CG_4_10_14_3_um_filter_34_13</strain>
    </source>
</reference>
<gene>
    <name evidence="7" type="ORF">AUK42_07595</name>
    <name evidence="8" type="ORF">COZ07_06630</name>
</gene>
<dbReference type="Pfam" id="PF02653">
    <property type="entry name" value="BPD_transp_2"/>
    <property type="match status" value="1"/>
</dbReference>
<keyword evidence="2" id="KW-1003">Cell membrane</keyword>
<evidence type="ECO:0000256" key="3">
    <source>
        <dbReference type="ARBA" id="ARBA00022692"/>
    </source>
</evidence>
<comment type="subcellular location">
    <subcellularLocation>
        <location evidence="1">Cell membrane</location>
        <topology evidence="1">Multi-pass membrane protein</topology>
    </subcellularLocation>
</comment>
<feature type="transmembrane region" description="Helical" evidence="6">
    <location>
        <begin position="284"/>
        <end position="309"/>
    </location>
</feature>
<evidence type="ECO:0000256" key="4">
    <source>
        <dbReference type="ARBA" id="ARBA00022989"/>
    </source>
</evidence>
<organism evidence="7 9">
    <name type="scientific">Candidatus Infernicultor aquiphilus</name>
    <dbReference type="NCBI Taxonomy" id="1805029"/>
    <lineage>
        <taxon>Bacteria</taxon>
        <taxon>Pseudomonadati</taxon>
        <taxon>Atribacterota</taxon>
        <taxon>Candidatus Phoenicimicrobiia</taxon>
        <taxon>Candidatus Pheonicimicrobiales</taxon>
        <taxon>Candidatus Phoenicimicrobiaceae</taxon>
        <taxon>Candidatus Infernicultor</taxon>
    </lineage>
</organism>
<feature type="transmembrane region" description="Helical" evidence="6">
    <location>
        <begin position="57"/>
        <end position="80"/>
    </location>
</feature>
<accession>A0A1J5GG66</accession>
<keyword evidence="3 6" id="KW-0812">Transmembrane</keyword>
<feature type="transmembrane region" description="Helical" evidence="6">
    <location>
        <begin position="150"/>
        <end position="169"/>
    </location>
</feature>
<dbReference type="Proteomes" id="UP000230646">
    <property type="component" value="Unassembled WGS sequence"/>
</dbReference>
<keyword evidence="5 6" id="KW-0472">Membrane</keyword>
<dbReference type="GO" id="GO:0005886">
    <property type="term" value="C:plasma membrane"/>
    <property type="evidence" value="ECO:0007669"/>
    <property type="project" value="UniProtKB-SubCell"/>
</dbReference>
<protein>
    <submittedName>
        <fullName evidence="8">ABC transporter permease</fullName>
    </submittedName>
</protein>
<evidence type="ECO:0000313" key="7">
    <source>
        <dbReference type="EMBL" id="OIP66878.1"/>
    </source>
</evidence>
<dbReference type="EMBL" id="PFKO01000254">
    <property type="protein sequence ID" value="PIY32164.1"/>
    <property type="molecule type" value="Genomic_DNA"/>
</dbReference>
<comment type="caution">
    <text evidence="7">The sequence shown here is derived from an EMBL/GenBank/DDBJ whole genome shotgun (WGS) entry which is preliminary data.</text>
</comment>
<dbReference type="GO" id="GO:0022857">
    <property type="term" value="F:transmembrane transporter activity"/>
    <property type="evidence" value="ECO:0007669"/>
    <property type="project" value="InterPro"/>
</dbReference>
<evidence type="ECO:0000256" key="2">
    <source>
        <dbReference type="ARBA" id="ARBA00022475"/>
    </source>
</evidence>
<proteinExistence type="predicted"/>
<feature type="transmembrane region" description="Helical" evidence="6">
    <location>
        <begin position="117"/>
        <end position="138"/>
    </location>
</feature>
<name>A0A1J5GG66_9BACT</name>
<feature type="transmembrane region" description="Helical" evidence="6">
    <location>
        <begin position="12"/>
        <end position="37"/>
    </location>
</feature>
<feature type="transmembrane region" description="Helical" evidence="6">
    <location>
        <begin position="246"/>
        <end position="272"/>
    </location>
</feature>
<evidence type="ECO:0000313" key="10">
    <source>
        <dbReference type="Proteomes" id="UP000230646"/>
    </source>
</evidence>
<feature type="transmembrane region" description="Helical" evidence="6">
    <location>
        <begin position="198"/>
        <end position="216"/>
    </location>
</feature>
<evidence type="ECO:0000256" key="1">
    <source>
        <dbReference type="ARBA" id="ARBA00004651"/>
    </source>
</evidence>
<dbReference type="STRING" id="1805029.AUK42_07595"/>
<evidence type="ECO:0000256" key="5">
    <source>
        <dbReference type="ARBA" id="ARBA00023136"/>
    </source>
</evidence>
<sequence>MLKFEKRENIPLHLRILIPLISILLGVLIGGIAVMFSQVNPLTVYKAIFIGAFGSTYVFSETIVVAIPLLLISVGLILVFKMNYWNIGAYGQYIMGAIFCTYFALNSAETMSRPILLMMMCIAGMVGGALWALIPAALKAYWKVNEVIATLLLNYIALYSLKFLMYGPWRNPRSFGFPLTKIFDLNAQLPKLISHTRIHLGLIFGIIAAIIIWIIIKKTKFGYEIRVIGENEIAARYAGINIAKNIILAMIISGGLAGLAGMAQISGIIHMLQIEINPDYGYTAIIVAWLSGLNALTAMIVSFFLGGLFAGASQIQITMKVPIGIVGLIESSILFFLLGGAILTNYKLYYKGRKII</sequence>
<evidence type="ECO:0000313" key="8">
    <source>
        <dbReference type="EMBL" id="PIY32164.1"/>
    </source>
</evidence>
<accession>A0A2M7PP70</accession>